<dbReference type="PANTHER" id="PTHR41299:SF1">
    <property type="entry name" value="THIAMINE PYROPHOSPHOKINASE"/>
    <property type="match status" value="1"/>
</dbReference>
<dbReference type="Pfam" id="PF04263">
    <property type="entry name" value="TPK_catalytic"/>
    <property type="match status" value="1"/>
</dbReference>
<evidence type="ECO:0000256" key="3">
    <source>
        <dbReference type="ARBA" id="ARBA00022777"/>
    </source>
</evidence>
<keyword evidence="8" id="KW-1185">Reference proteome</keyword>
<name>A0A844QCQ5_9HYPH</name>
<evidence type="ECO:0000256" key="1">
    <source>
        <dbReference type="ARBA" id="ARBA00022679"/>
    </source>
</evidence>
<dbReference type="EC" id="2.7.6.2" evidence="5"/>
<reference evidence="7 8" key="1">
    <citation type="submission" date="2019-12" db="EMBL/GenBank/DDBJ databases">
        <title>Nitratireductor arenosus sp. nov., Isolated from sea sand, Jeju island, South Korea.</title>
        <authorList>
            <person name="Kim W."/>
        </authorList>
    </citation>
    <scope>NUCLEOTIDE SEQUENCE [LARGE SCALE GENOMIC DNA]</scope>
    <source>
        <strain evidence="7 8">CAU 1489</strain>
    </source>
</reference>
<dbReference type="SUPFAM" id="SSF63999">
    <property type="entry name" value="Thiamin pyrophosphokinase, catalytic domain"/>
    <property type="match status" value="1"/>
</dbReference>
<dbReference type="AlphaFoldDB" id="A0A844QCQ5"/>
<dbReference type="NCBIfam" id="TIGR01378">
    <property type="entry name" value="thi_PPkinase"/>
    <property type="match status" value="1"/>
</dbReference>
<dbReference type="PANTHER" id="PTHR41299">
    <property type="entry name" value="THIAMINE PYROPHOSPHOKINASE"/>
    <property type="match status" value="1"/>
</dbReference>
<evidence type="ECO:0000256" key="4">
    <source>
        <dbReference type="ARBA" id="ARBA00022840"/>
    </source>
</evidence>
<accession>A0A844QCQ5</accession>
<protein>
    <recommendedName>
        <fullName evidence="5">Thiamine diphosphokinase</fullName>
        <ecNumber evidence="5">2.7.6.2</ecNumber>
    </recommendedName>
</protein>
<proteinExistence type="predicted"/>
<dbReference type="GO" id="GO:0009229">
    <property type="term" value="P:thiamine diphosphate biosynthetic process"/>
    <property type="evidence" value="ECO:0007669"/>
    <property type="project" value="InterPro"/>
</dbReference>
<dbReference type="InterPro" id="IPR036371">
    <property type="entry name" value="TPK_B1-bd_sf"/>
</dbReference>
<sequence>MSRFAILLGGDVVRTPRLDAALAGTRVLAADSGMRHAARLGIEPELWVGDFDSVSQAEIARHGAVAREVFPPDKDQTDGELAIEAALARGATALVLVGAFGGPRADHAFLHMTAAIRLAERGVATMLTSGVEEGHPLLAGAEAHYDYAPGTLFSILAFSGLSGLSVKGAKWPLDDVEIAFGSSLTLSNEVAGPLRLCLDTGRAMLLAHPQSTKAD</sequence>
<keyword evidence="1 7" id="KW-0808">Transferase</keyword>
<dbReference type="GO" id="GO:0006772">
    <property type="term" value="P:thiamine metabolic process"/>
    <property type="evidence" value="ECO:0007669"/>
    <property type="project" value="UniProtKB-UniRule"/>
</dbReference>
<keyword evidence="3 7" id="KW-0418">Kinase</keyword>
<evidence type="ECO:0000313" key="8">
    <source>
        <dbReference type="Proteomes" id="UP000463224"/>
    </source>
</evidence>
<dbReference type="InterPro" id="IPR007373">
    <property type="entry name" value="Thiamin_PyroPKinase_B1-bd"/>
</dbReference>
<dbReference type="SUPFAM" id="SSF63862">
    <property type="entry name" value="Thiamin pyrophosphokinase, substrate-binding domain"/>
    <property type="match status" value="1"/>
</dbReference>
<dbReference type="SMART" id="SM00983">
    <property type="entry name" value="TPK_B1_binding"/>
    <property type="match status" value="1"/>
</dbReference>
<dbReference type="InterPro" id="IPR006282">
    <property type="entry name" value="Thi_PPkinase"/>
</dbReference>
<evidence type="ECO:0000259" key="6">
    <source>
        <dbReference type="SMART" id="SM00983"/>
    </source>
</evidence>
<dbReference type="InterPro" id="IPR036759">
    <property type="entry name" value="TPK_catalytic_sf"/>
</dbReference>
<dbReference type="GO" id="GO:0030975">
    <property type="term" value="F:thiamine binding"/>
    <property type="evidence" value="ECO:0007669"/>
    <property type="project" value="InterPro"/>
</dbReference>
<dbReference type="InterPro" id="IPR007371">
    <property type="entry name" value="TPK_catalytic"/>
</dbReference>
<dbReference type="Proteomes" id="UP000463224">
    <property type="component" value="Unassembled WGS sequence"/>
</dbReference>
<dbReference type="EMBL" id="WPHG01000001">
    <property type="protein sequence ID" value="MVA96404.1"/>
    <property type="molecule type" value="Genomic_DNA"/>
</dbReference>
<comment type="caution">
    <text evidence="7">The sequence shown here is derived from an EMBL/GenBank/DDBJ whole genome shotgun (WGS) entry which is preliminary data.</text>
</comment>
<dbReference type="GO" id="GO:0004788">
    <property type="term" value="F:thiamine diphosphokinase activity"/>
    <property type="evidence" value="ECO:0007669"/>
    <property type="project" value="UniProtKB-UniRule"/>
</dbReference>
<dbReference type="CDD" id="cd07995">
    <property type="entry name" value="TPK"/>
    <property type="match status" value="1"/>
</dbReference>
<dbReference type="Pfam" id="PF04265">
    <property type="entry name" value="TPK_B1_binding"/>
    <property type="match status" value="1"/>
</dbReference>
<dbReference type="GO" id="GO:0005524">
    <property type="term" value="F:ATP binding"/>
    <property type="evidence" value="ECO:0007669"/>
    <property type="project" value="UniProtKB-KW"/>
</dbReference>
<dbReference type="GO" id="GO:0016301">
    <property type="term" value="F:kinase activity"/>
    <property type="evidence" value="ECO:0007669"/>
    <property type="project" value="UniProtKB-KW"/>
</dbReference>
<dbReference type="InterPro" id="IPR053149">
    <property type="entry name" value="TPK"/>
</dbReference>
<keyword evidence="2" id="KW-0547">Nucleotide-binding</keyword>
<evidence type="ECO:0000256" key="2">
    <source>
        <dbReference type="ARBA" id="ARBA00022741"/>
    </source>
</evidence>
<evidence type="ECO:0000313" key="7">
    <source>
        <dbReference type="EMBL" id="MVA96404.1"/>
    </source>
</evidence>
<gene>
    <name evidence="7" type="ORF">GN330_03985</name>
</gene>
<feature type="domain" description="Thiamin pyrophosphokinase thiamin-binding" evidence="6">
    <location>
        <begin position="134"/>
        <end position="204"/>
    </location>
</feature>
<evidence type="ECO:0000256" key="5">
    <source>
        <dbReference type="NCBIfam" id="TIGR01378"/>
    </source>
</evidence>
<keyword evidence="4" id="KW-0067">ATP-binding</keyword>
<dbReference type="Gene3D" id="3.40.50.10240">
    <property type="entry name" value="Thiamin pyrophosphokinase, catalytic domain"/>
    <property type="match status" value="1"/>
</dbReference>
<dbReference type="RefSeq" id="WP_156711347.1">
    <property type="nucleotide sequence ID" value="NZ_WPHG01000001.1"/>
</dbReference>
<organism evidence="7 8">
    <name type="scientific">Nitratireductor arenosus</name>
    <dbReference type="NCBI Taxonomy" id="2682096"/>
    <lineage>
        <taxon>Bacteria</taxon>
        <taxon>Pseudomonadati</taxon>
        <taxon>Pseudomonadota</taxon>
        <taxon>Alphaproteobacteria</taxon>
        <taxon>Hyphomicrobiales</taxon>
        <taxon>Phyllobacteriaceae</taxon>
        <taxon>Nitratireductor</taxon>
    </lineage>
</organism>